<evidence type="ECO:0000256" key="1">
    <source>
        <dbReference type="SAM" id="Phobius"/>
    </source>
</evidence>
<comment type="caution">
    <text evidence="3">The sequence shown here is derived from an EMBL/GenBank/DDBJ whole genome shotgun (WGS) entry which is preliminary data.</text>
</comment>
<keyword evidence="4" id="KW-1185">Reference proteome</keyword>
<keyword evidence="1" id="KW-0472">Membrane</keyword>
<keyword evidence="1" id="KW-1133">Transmembrane helix</keyword>
<dbReference type="PANTHER" id="PTHR24177">
    <property type="entry name" value="CASKIN"/>
    <property type="match status" value="1"/>
</dbReference>
<feature type="transmembrane region" description="Helical" evidence="1">
    <location>
        <begin position="68"/>
        <end position="95"/>
    </location>
</feature>
<dbReference type="EMBL" id="BPVZ01000131">
    <property type="protein sequence ID" value="GKV38842.1"/>
    <property type="molecule type" value="Genomic_DNA"/>
</dbReference>
<proteinExistence type="predicted"/>
<evidence type="ECO:0000259" key="2">
    <source>
        <dbReference type="Pfam" id="PF13962"/>
    </source>
</evidence>
<dbReference type="AlphaFoldDB" id="A0AAV5LQK6"/>
<gene>
    <name evidence="3" type="ORF">SLEP1_g46707</name>
</gene>
<organism evidence="3 4">
    <name type="scientific">Rubroshorea leprosula</name>
    <dbReference type="NCBI Taxonomy" id="152421"/>
    <lineage>
        <taxon>Eukaryota</taxon>
        <taxon>Viridiplantae</taxon>
        <taxon>Streptophyta</taxon>
        <taxon>Embryophyta</taxon>
        <taxon>Tracheophyta</taxon>
        <taxon>Spermatophyta</taxon>
        <taxon>Magnoliopsida</taxon>
        <taxon>eudicotyledons</taxon>
        <taxon>Gunneridae</taxon>
        <taxon>Pentapetalae</taxon>
        <taxon>rosids</taxon>
        <taxon>malvids</taxon>
        <taxon>Malvales</taxon>
        <taxon>Dipterocarpaceae</taxon>
        <taxon>Rubroshorea</taxon>
    </lineage>
</organism>
<dbReference type="Pfam" id="PF13962">
    <property type="entry name" value="PGG"/>
    <property type="match status" value="1"/>
</dbReference>
<dbReference type="GO" id="GO:0016020">
    <property type="term" value="C:membrane"/>
    <property type="evidence" value="ECO:0007669"/>
    <property type="project" value="TreeGrafter"/>
</dbReference>
<keyword evidence="1" id="KW-0812">Transmembrane</keyword>
<protein>
    <recommendedName>
        <fullName evidence="2">PGG domain-containing protein</fullName>
    </recommendedName>
</protein>
<feature type="transmembrane region" description="Helical" evidence="1">
    <location>
        <begin position="29"/>
        <end position="56"/>
    </location>
</feature>
<dbReference type="InterPro" id="IPR026961">
    <property type="entry name" value="PGG_dom"/>
</dbReference>
<name>A0AAV5LQK6_9ROSI</name>
<feature type="domain" description="PGG" evidence="2">
    <location>
        <begin position="1"/>
        <end position="93"/>
    </location>
</feature>
<sequence length="162" mass="17408">MFAVAFTVPGGNDSGTGFPILLHKTPTPFMIFMVSDAISLFAASSSVIMFLGILTSHHADEDYRKSSLLIIGLTSLFISIATMTIAFCAALFIMLQSGLGVVIPTTLLAGIPIACFGWLQFPLLVEILGLTFSSKIFGKKETSWMSRRTADMVALGLRGLRP</sequence>
<dbReference type="PANTHER" id="PTHR24177:SF329">
    <property type="entry name" value="ANKYRIN REPEAT PROTEIN"/>
    <property type="match status" value="1"/>
</dbReference>
<evidence type="ECO:0000313" key="3">
    <source>
        <dbReference type="EMBL" id="GKV38842.1"/>
    </source>
</evidence>
<dbReference type="Proteomes" id="UP001054252">
    <property type="component" value="Unassembled WGS sequence"/>
</dbReference>
<evidence type="ECO:0000313" key="4">
    <source>
        <dbReference type="Proteomes" id="UP001054252"/>
    </source>
</evidence>
<feature type="transmembrane region" description="Helical" evidence="1">
    <location>
        <begin position="107"/>
        <end position="130"/>
    </location>
</feature>
<reference evidence="3 4" key="1">
    <citation type="journal article" date="2021" name="Commun. Biol.">
        <title>The genome of Shorea leprosula (Dipterocarpaceae) highlights the ecological relevance of drought in aseasonal tropical rainforests.</title>
        <authorList>
            <person name="Ng K.K.S."/>
            <person name="Kobayashi M.J."/>
            <person name="Fawcett J.A."/>
            <person name="Hatakeyama M."/>
            <person name="Paape T."/>
            <person name="Ng C.H."/>
            <person name="Ang C.C."/>
            <person name="Tnah L.H."/>
            <person name="Lee C.T."/>
            <person name="Nishiyama T."/>
            <person name="Sese J."/>
            <person name="O'Brien M.J."/>
            <person name="Copetti D."/>
            <person name="Mohd Noor M.I."/>
            <person name="Ong R.C."/>
            <person name="Putra M."/>
            <person name="Sireger I.Z."/>
            <person name="Indrioko S."/>
            <person name="Kosugi Y."/>
            <person name="Izuno A."/>
            <person name="Isagi Y."/>
            <person name="Lee S.L."/>
            <person name="Shimizu K.K."/>
        </authorList>
    </citation>
    <scope>NUCLEOTIDE SEQUENCE [LARGE SCALE GENOMIC DNA]</scope>
    <source>
        <strain evidence="3">214</strain>
    </source>
</reference>
<accession>A0AAV5LQK6</accession>